<evidence type="ECO:0000313" key="14">
    <source>
        <dbReference type="Proteomes" id="UP001519289"/>
    </source>
</evidence>
<dbReference type="PANTHER" id="PTHR21015:SF22">
    <property type="entry name" value="GLYCOSYLTRANSFERASE"/>
    <property type="match status" value="1"/>
</dbReference>
<dbReference type="CDD" id="cd03785">
    <property type="entry name" value="GT28_MurG"/>
    <property type="match status" value="1"/>
</dbReference>
<feature type="binding site" evidence="10">
    <location>
        <position position="196"/>
    </location>
    <ligand>
        <name>UDP-N-acetyl-alpha-D-glucosamine</name>
        <dbReference type="ChEBI" id="CHEBI:57705"/>
    </ligand>
</feature>
<comment type="caution">
    <text evidence="10">Lacks conserved residue(s) required for the propagation of feature annotation.</text>
</comment>
<evidence type="ECO:0000256" key="7">
    <source>
        <dbReference type="ARBA" id="ARBA00023136"/>
    </source>
</evidence>
<dbReference type="RefSeq" id="WP_209465308.1">
    <property type="nucleotide sequence ID" value="NZ_JAGGLG010000003.1"/>
</dbReference>
<keyword evidence="4 10" id="KW-0808">Transferase</keyword>
<organism evidence="13 14">
    <name type="scientific">Symbiobacterium terraclitae</name>
    <dbReference type="NCBI Taxonomy" id="557451"/>
    <lineage>
        <taxon>Bacteria</taxon>
        <taxon>Bacillati</taxon>
        <taxon>Bacillota</taxon>
        <taxon>Clostridia</taxon>
        <taxon>Eubacteriales</taxon>
        <taxon>Symbiobacteriaceae</taxon>
        <taxon>Symbiobacterium</taxon>
    </lineage>
</organism>
<sequence length="369" mass="38985">MRYLITGGGTGGHIYPALSIARALTELDAGAELLYVGTATGREASVVPRSGVPFATIASGGVINLGLLQKLRGGLRAARGLVEALGHIRRFRPDVVVGTGGFVAGPVLAAARLMRVPIVIQEQNAFPGVTNRLAARWAEAVFVPYEEARAHFPARARLVRAGNPVRPEIAAADRAAARAALGIGPDERVLVIMGGSGGARDFNRAAVEAVLRLSVDGLRVVHITGERYFDQVKAHYGDRAPFVTLLPYAHNMPEIYAAADAGLFRAGALTLAEIQVRRLPSVLIPSPNVTHNHQEWNARTLERRGAALVLREAGLTADDLAAALTSVLTDTALAARMRAALGELADPGAAGTIAQRIVSIARESGRNRR</sequence>
<evidence type="ECO:0000256" key="3">
    <source>
        <dbReference type="ARBA" id="ARBA00022676"/>
    </source>
</evidence>
<evidence type="ECO:0000256" key="5">
    <source>
        <dbReference type="ARBA" id="ARBA00022960"/>
    </source>
</evidence>
<proteinExistence type="inferred from homology"/>
<evidence type="ECO:0000259" key="11">
    <source>
        <dbReference type="Pfam" id="PF03033"/>
    </source>
</evidence>
<accession>A0ABS4JNN3</accession>
<gene>
    <name evidence="10" type="primary">murG</name>
    <name evidence="13" type="ORF">J2Z79_000530</name>
</gene>
<evidence type="ECO:0000256" key="2">
    <source>
        <dbReference type="ARBA" id="ARBA00022618"/>
    </source>
</evidence>
<dbReference type="GO" id="GO:0016757">
    <property type="term" value="F:glycosyltransferase activity"/>
    <property type="evidence" value="ECO:0007669"/>
    <property type="project" value="UniProtKB-KW"/>
</dbReference>
<keyword evidence="14" id="KW-1185">Reference proteome</keyword>
<comment type="subcellular location">
    <subcellularLocation>
        <location evidence="10">Cell membrane</location>
        <topology evidence="10">Peripheral membrane protein</topology>
        <orientation evidence="10">Cytoplasmic side</orientation>
    </subcellularLocation>
</comment>
<dbReference type="HAMAP" id="MF_00033">
    <property type="entry name" value="MurG"/>
    <property type="match status" value="1"/>
</dbReference>
<feature type="domain" description="Glycosyltransferase family 28 N-terminal" evidence="11">
    <location>
        <begin position="4"/>
        <end position="142"/>
    </location>
</feature>
<evidence type="ECO:0000256" key="1">
    <source>
        <dbReference type="ARBA" id="ARBA00022475"/>
    </source>
</evidence>
<dbReference type="SUPFAM" id="SSF53756">
    <property type="entry name" value="UDP-Glycosyltransferase/glycogen phosphorylase"/>
    <property type="match status" value="1"/>
</dbReference>
<dbReference type="Proteomes" id="UP001519289">
    <property type="component" value="Unassembled WGS sequence"/>
</dbReference>
<dbReference type="EMBL" id="JAGGLG010000003">
    <property type="protein sequence ID" value="MBP2017156.1"/>
    <property type="molecule type" value="Genomic_DNA"/>
</dbReference>
<protein>
    <recommendedName>
        <fullName evidence="10">UDP-N-acetylglucosamine--N-acetylmuramyl-(pentapeptide) pyrophosphoryl-undecaprenol N-acetylglucosamine transferase</fullName>
        <ecNumber evidence="10">2.4.1.227</ecNumber>
    </recommendedName>
    <alternativeName>
        <fullName evidence="10">Undecaprenyl-PP-MurNAc-pentapeptide-UDPGlcNAc GlcNAc transferase</fullName>
    </alternativeName>
</protein>
<keyword evidence="3 10" id="KW-0328">Glycosyltransferase</keyword>
<dbReference type="InterPro" id="IPR007235">
    <property type="entry name" value="Glyco_trans_28_C"/>
</dbReference>
<keyword evidence="6 10" id="KW-0573">Peptidoglycan synthesis</keyword>
<feature type="binding site" evidence="10">
    <location>
        <position position="294"/>
    </location>
    <ligand>
        <name>UDP-N-acetyl-alpha-D-glucosamine</name>
        <dbReference type="ChEBI" id="CHEBI:57705"/>
    </ligand>
</feature>
<dbReference type="Pfam" id="PF04101">
    <property type="entry name" value="Glyco_tran_28_C"/>
    <property type="match status" value="1"/>
</dbReference>
<name>A0ABS4JNN3_9FIRM</name>
<keyword evidence="2 10" id="KW-0132">Cell division</keyword>
<evidence type="ECO:0000256" key="6">
    <source>
        <dbReference type="ARBA" id="ARBA00022984"/>
    </source>
</evidence>
<comment type="similarity">
    <text evidence="10">Belongs to the glycosyltransferase 28 family. MurG subfamily.</text>
</comment>
<comment type="pathway">
    <text evidence="10">Cell wall biogenesis; peptidoglycan biosynthesis.</text>
</comment>
<evidence type="ECO:0000259" key="12">
    <source>
        <dbReference type="Pfam" id="PF04101"/>
    </source>
</evidence>
<keyword evidence="1 10" id="KW-1003">Cell membrane</keyword>
<evidence type="ECO:0000256" key="10">
    <source>
        <dbReference type="HAMAP-Rule" id="MF_00033"/>
    </source>
</evidence>
<comment type="catalytic activity">
    <reaction evidence="10">
        <text>di-trans,octa-cis-undecaprenyl diphospho-N-acetyl-alpha-D-muramoyl-L-alanyl-D-glutamyl-meso-2,6-diaminopimeloyl-D-alanyl-D-alanine + UDP-N-acetyl-alpha-D-glucosamine = di-trans,octa-cis-undecaprenyl diphospho-[N-acetyl-alpha-D-glucosaminyl-(1-&gt;4)]-N-acetyl-alpha-D-muramoyl-L-alanyl-D-glutamyl-meso-2,6-diaminopimeloyl-D-alanyl-D-alanine + UDP + H(+)</text>
        <dbReference type="Rhea" id="RHEA:31227"/>
        <dbReference type="ChEBI" id="CHEBI:15378"/>
        <dbReference type="ChEBI" id="CHEBI:57705"/>
        <dbReference type="ChEBI" id="CHEBI:58223"/>
        <dbReference type="ChEBI" id="CHEBI:61387"/>
        <dbReference type="ChEBI" id="CHEBI:61388"/>
        <dbReference type="EC" id="2.4.1.227"/>
    </reaction>
</comment>
<dbReference type="Pfam" id="PF03033">
    <property type="entry name" value="Glyco_transf_28"/>
    <property type="match status" value="1"/>
</dbReference>
<dbReference type="PANTHER" id="PTHR21015">
    <property type="entry name" value="UDP-N-ACETYLGLUCOSAMINE--N-ACETYLMURAMYL-(PENTAPEPTIDE) PYROPHOSPHORYL-UNDECAPRENOL N-ACETYLGLUCOSAMINE TRANSFERASE 1"/>
    <property type="match status" value="1"/>
</dbReference>
<comment type="caution">
    <text evidence="13">The sequence shown here is derived from an EMBL/GenBank/DDBJ whole genome shotgun (WGS) entry which is preliminary data.</text>
</comment>
<dbReference type="EC" id="2.4.1.227" evidence="10"/>
<evidence type="ECO:0000256" key="9">
    <source>
        <dbReference type="ARBA" id="ARBA00023316"/>
    </source>
</evidence>
<dbReference type="NCBIfam" id="TIGR01133">
    <property type="entry name" value="murG"/>
    <property type="match status" value="1"/>
</dbReference>
<comment type="function">
    <text evidence="10">Cell wall formation. Catalyzes the transfer of a GlcNAc subunit on undecaprenyl-pyrophosphoryl-MurNAc-pentapeptide (lipid intermediate I) to form undecaprenyl-pyrophosphoryl-MurNAc-(pentapeptide)GlcNAc (lipid intermediate II).</text>
</comment>
<evidence type="ECO:0000256" key="8">
    <source>
        <dbReference type="ARBA" id="ARBA00023306"/>
    </source>
</evidence>
<evidence type="ECO:0000313" key="13">
    <source>
        <dbReference type="EMBL" id="MBP2017156.1"/>
    </source>
</evidence>
<dbReference type="InterPro" id="IPR004276">
    <property type="entry name" value="GlycoTrans_28_N"/>
</dbReference>
<reference evidence="13 14" key="1">
    <citation type="submission" date="2021-03" db="EMBL/GenBank/DDBJ databases">
        <title>Genomic Encyclopedia of Type Strains, Phase IV (KMG-IV): sequencing the most valuable type-strain genomes for metagenomic binning, comparative biology and taxonomic classification.</title>
        <authorList>
            <person name="Goeker M."/>
        </authorList>
    </citation>
    <scope>NUCLEOTIDE SEQUENCE [LARGE SCALE GENOMIC DNA]</scope>
    <source>
        <strain evidence="13 14">DSM 27138</strain>
    </source>
</reference>
<feature type="binding site" evidence="10">
    <location>
        <position position="124"/>
    </location>
    <ligand>
        <name>UDP-N-acetyl-alpha-D-glucosamine</name>
        <dbReference type="ChEBI" id="CHEBI:57705"/>
    </ligand>
</feature>
<dbReference type="Gene3D" id="3.40.50.2000">
    <property type="entry name" value="Glycogen Phosphorylase B"/>
    <property type="match status" value="2"/>
</dbReference>
<keyword evidence="5 10" id="KW-0133">Cell shape</keyword>
<keyword evidence="9 10" id="KW-0961">Cell wall biogenesis/degradation</keyword>
<feature type="domain" description="Glycosyl transferase family 28 C-terminal" evidence="12">
    <location>
        <begin position="189"/>
        <end position="340"/>
    </location>
</feature>
<dbReference type="InterPro" id="IPR006009">
    <property type="entry name" value="GlcNAc_MurG"/>
</dbReference>
<feature type="binding site" evidence="10">
    <location>
        <begin position="10"/>
        <end position="12"/>
    </location>
    <ligand>
        <name>UDP-N-acetyl-alpha-D-glucosamine</name>
        <dbReference type="ChEBI" id="CHEBI:57705"/>
    </ligand>
</feature>
<keyword evidence="7 10" id="KW-0472">Membrane</keyword>
<evidence type="ECO:0000256" key="4">
    <source>
        <dbReference type="ARBA" id="ARBA00022679"/>
    </source>
</evidence>
<feature type="binding site" evidence="10">
    <location>
        <position position="166"/>
    </location>
    <ligand>
        <name>UDP-N-acetyl-alpha-D-glucosamine</name>
        <dbReference type="ChEBI" id="CHEBI:57705"/>
    </ligand>
</feature>
<keyword evidence="8 10" id="KW-0131">Cell cycle</keyword>